<keyword evidence="2" id="KW-0472">Membrane</keyword>
<dbReference type="AlphaFoldDB" id="A0A2I1IFX8"/>
<name>A0A2I1IFX8_9MICO</name>
<evidence type="ECO:0000256" key="2">
    <source>
        <dbReference type="SAM" id="Phobius"/>
    </source>
</evidence>
<accession>A0A2I1IFX8</accession>
<protein>
    <recommendedName>
        <fullName evidence="5">Signal transduction histidine kinase subgroup 3 dimerisation and phosphoacceptor domain-containing protein</fullName>
    </recommendedName>
</protein>
<feature type="transmembrane region" description="Helical" evidence="2">
    <location>
        <begin position="179"/>
        <end position="200"/>
    </location>
</feature>
<feature type="transmembrane region" description="Helical" evidence="2">
    <location>
        <begin position="95"/>
        <end position="123"/>
    </location>
</feature>
<keyword evidence="2" id="KW-0812">Transmembrane</keyword>
<proteinExistence type="predicted"/>
<dbReference type="InterPro" id="IPR036890">
    <property type="entry name" value="HATPase_C_sf"/>
</dbReference>
<feature type="transmembrane region" description="Helical" evidence="2">
    <location>
        <begin position="64"/>
        <end position="83"/>
    </location>
</feature>
<comment type="caution">
    <text evidence="3">The sequence shown here is derived from an EMBL/GenBank/DDBJ whole genome shotgun (WGS) entry which is preliminary data.</text>
</comment>
<feature type="transmembrane region" description="Helical" evidence="2">
    <location>
        <begin position="155"/>
        <end position="173"/>
    </location>
</feature>
<dbReference type="STRING" id="1176165.GCA_001584405_00004"/>
<dbReference type="Proteomes" id="UP000242755">
    <property type="component" value="Unassembled WGS sequence"/>
</dbReference>
<evidence type="ECO:0000313" key="4">
    <source>
        <dbReference type="Proteomes" id="UP000242755"/>
    </source>
</evidence>
<evidence type="ECO:0008006" key="5">
    <source>
        <dbReference type="Google" id="ProtNLM"/>
    </source>
</evidence>
<gene>
    <name evidence="3" type="ORF">CYJ40_08130</name>
</gene>
<feature type="region of interest" description="Disordered" evidence="1">
    <location>
        <begin position="386"/>
        <end position="405"/>
    </location>
</feature>
<evidence type="ECO:0000313" key="3">
    <source>
        <dbReference type="EMBL" id="PKY70025.1"/>
    </source>
</evidence>
<dbReference type="EMBL" id="PKGO01000007">
    <property type="protein sequence ID" value="PKY70025.1"/>
    <property type="molecule type" value="Genomic_DNA"/>
</dbReference>
<organism evidence="3 4">
    <name type="scientific">Brevibacterium ravenspurgense</name>
    <dbReference type="NCBI Taxonomy" id="479117"/>
    <lineage>
        <taxon>Bacteria</taxon>
        <taxon>Bacillati</taxon>
        <taxon>Actinomycetota</taxon>
        <taxon>Actinomycetes</taxon>
        <taxon>Micrococcales</taxon>
        <taxon>Brevibacteriaceae</taxon>
        <taxon>Brevibacterium</taxon>
    </lineage>
</organism>
<evidence type="ECO:0000256" key="1">
    <source>
        <dbReference type="SAM" id="MobiDB-lite"/>
    </source>
</evidence>
<sequence length="429" mass="46680">MYRTVTSITLVRASFTATVKTLMILLEAKEGQYSVVTRQFVVRPSRAATPKWISFMRGPRFVDLPFRVLLLLISVAGLMPAAMESSNPQYVAFQVLGAILIVSVCFVPLTAGLMGLVLFVVFGITFPEFVNPFPTVAGAAIALVLSHLRIRSFSLLTLLLFGIVVAHTAVGIWEGDGESLFTMAFGWLLAVILGLAAAAFERRIQSEILMRTAQARSHERNVERMRLELALDTHDTVSHGLAAEAAIIRMLGVEARMEDRSDSRVTELALVNVHTQQQLRVLLARLTGDPGGRRTMRAFDVEMLKAAEMIGSATEAGGFDIGIRVEALPSDVPAETLETAQFILKELATNMVKHSSATSSCAISVEQVEKQMEIWIEFEASNPALQAPTRTPRSLSARVERAGGRLSTSHDEGMFAIKVAIPVGNGVAM</sequence>
<keyword evidence="2" id="KW-1133">Transmembrane helix</keyword>
<dbReference type="Gene3D" id="3.30.565.10">
    <property type="entry name" value="Histidine kinase-like ATPase, C-terminal domain"/>
    <property type="match status" value="1"/>
</dbReference>
<reference evidence="3 4" key="1">
    <citation type="submission" date="2017-12" db="EMBL/GenBank/DDBJ databases">
        <title>Phylogenetic diversity of female urinary microbiome.</title>
        <authorList>
            <person name="Thomas-White K."/>
            <person name="Wolfe A.J."/>
        </authorList>
    </citation>
    <scope>NUCLEOTIDE SEQUENCE [LARGE SCALE GENOMIC DNA]</scope>
    <source>
        <strain evidence="3 4">UMB0426</strain>
    </source>
</reference>